<dbReference type="VEuPathDB" id="CryptoDB:GNI_123070"/>
<protein>
    <submittedName>
        <fullName evidence="3">Transmembrane protein</fullName>
    </submittedName>
</protein>
<dbReference type="Proteomes" id="UP000019763">
    <property type="component" value="Unassembled WGS sequence"/>
</dbReference>
<evidence type="ECO:0000256" key="2">
    <source>
        <dbReference type="SAM" id="Phobius"/>
    </source>
</evidence>
<keyword evidence="4" id="KW-1185">Reference proteome</keyword>
<dbReference type="RefSeq" id="XP_011131899.1">
    <property type="nucleotide sequence ID" value="XM_011133597.1"/>
</dbReference>
<name>A0A023B2V2_GRENI</name>
<dbReference type="OrthoDB" id="197068at2759"/>
<feature type="compositionally biased region" description="Acidic residues" evidence="1">
    <location>
        <begin position="300"/>
        <end position="317"/>
    </location>
</feature>
<feature type="non-terminal residue" evidence="3">
    <location>
        <position position="347"/>
    </location>
</feature>
<feature type="transmembrane region" description="Helical" evidence="2">
    <location>
        <begin position="216"/>
        <end position="237"/>
    </location>
</feature>
<sequence>MAVRAAHPIQSELVQSELVQSELVQSELVQSELVQSELAQSELSQPELVQSELSQPELVQLKLAQVEGRNLQSISPSAGVDYSALEDANSRVICWGSRRDRIWAGASSCMSCSSFGYVAVRLLCLFLELGCYLIVGYFSYRLLIERPSLTHLGYMPYSALNSVASLGMFSTPHWPLKNYKHLNVLTLAYSIPGSWFPSNCLSGYENRLGAYSLNVVSAYLTIVVFVALIYLSAYYTIDSSTIKSNVAKDRKTITNNTARSHGKDRKKEETLIYPSSSKKVSIRLPNDGTQHNYEDRDYEDRDYEDRDYEDRDYEDRDYEDRRKISSVEPTSVEPTSVEPASVEPALR</sequence>
<comment type="caution">
    <text evidence="3">The sequence shown here is derived from an EMBL/GenBank/DDBJ whole genome shotgun (WGS) entry which is preliminary data.</text>
</comment>
<dbReference type="GeneID" id="22914320"/>
<organism evidence="3 4">
    <name type="scientific">Gregarina niphandrodes</name>
    <name type="common">Septate eugregarine</name>
    <dbReference type="NCBI Taxonomy" id="110365"/>
    <lineage>
        <taxon>Eukaryota</taxon>
        <taxon>Sar</taxon>
        <taxon>Alveolata</taxon>
        <taxon>Apicomplexa</taxon>
        <taxon>Conoidasida</taxon>
        <taxon>Gregarinasina</taxon>
        <taxon>Eugregarinorida</taxon>
        <taxon>Gregarinidae</taxon>
        <taxon>Gregarina</taxon>
    </lineage>
</organism>
<keyword evidence="2" id="KW-1133">Transmembrane helix</keyword>
<dbReference type="AlphaFoldDB" id="A0A023B2V2"/>
<reference evidence="3" key="1">
    <citation type="submission" date="2013-12" db="EMBL/GenBank/DDBJ databases">
        <authorList>
            <person name="Omoto C.K."/>
            <person name="Sibley D."/>
            <person name="Venepally P."/>
            <person name="Hadjithomas M."/>
            <person name="Karamycheva S."/>
            <person name="Brunk B."/>
            <person name="Roos D."/>
            <person name="Caler E."/>
            <person name="Lorenzi H."/>
        </authorList>
    </citation>
    <scope>NUCLEOTIDE SEQUENCE</scope>
</reference>
<keyword evidence="2" id="KW-0472">Membrane</keyword>
<dbReference type="EMBL" id="AFNH02000919">
    <property type="protein sequence ID" value="EZG52124.1"/>
    <property type="molecule type" value="Genomic_DNA"/>
</dbReference>
<evidence type="ECO:0000256" key="1">
    <source>
        <dbReference type="SAM" id="MobiDB-lite"/>
    </source>
</evidence>
<feature type="transmembrane region" description="Helical" evidence="2">
    <location>
        <begin position="115"/>
        <end position="140"/>
    </location>
</feature>
<evidence type="ECO:0000313" key="4">
    <source>
        <dbReference type="Proteomes" id="UP000019763"/>
    </source>
</evidence>
<gene>
    <name evidence="3" type="ORF">GNI_123070</name>
</gene>
<keyword evidence="2 3" id="KW-0812">Transmembrane</keyword>
<evidence type="ECO:0000313" key="3">
    <source>
        <dbReference type="EMBL" id="EZG52124.1"/>
    </source>
</evidence>
<accession>A0A023B2V2</accession>
<feature type="region of interest" description="Disordered" evidence="1">
    <location>
        <begin position="280"/>
        <end position="347"/>
    </location>
</feature>
<proteinExistence type="predicted"/>